<dbReference type="PRINTS" id="PR00116">
    <property type="entry name" value="ARGINASE"/>
</dbReference>
<feature type="binding site" evidence="9">
    <location>
        <position position="244"/>
    </location>
    <ligand>
        <name>Mn(2+)</name>
        <dbReference type="ChEBI" id="CHEBI:29035"/>
        <label>1</label>
    </ligand>
</feature>
<feature type="binding site" evidence="9">
    <location>
        <position position="137"/>
    </location>
    <ligand>
        <name>Mn(2+)</name>
        <dbReference type="ChEBI" id="CHEBI:29035"/>
        <label>1</label>
    </ligand>
</feature>
<sequence>MAPNLRYISSDTAALIKFPFSGGQPRNGVEFGPDALVAAGLPEQLESLGWKVVQDDSIDWDEVNNVARNDVSIDTLKNPRSVSLASEKLAAAVEKHAKAGSLPVTLGGDHSLGIGSMIGVARAHPGAAVIWVDAHSDINTPNTTPSGNLHGCPVAFALGLDGAYMAPFKDWLPNPPVNSPNRLVYIGLRDVDEGERKILKDLNIKVFSMHHVDKYGIGKVVDMALDHINNNTNRRDRPIHLSFDVDAMDPTVAPSTGTPVRGGLTFREGHYICEALYETGALVAMDMVEVNPMLEPKCAEATIAVGCSLVRAGLGESLLC</sequence>
<evidence type="ECO:0000256" key="6">
    <source>
        <dbReference type="ARBA" id="ARBA00022801"/>
    </source>
</evidence>
<dbReference type="UniPathway" id="UPA00158">
    <property type="reaction ID" value="UER00270"/>
</dbReference>
<dbReference type="SUPFAM" id="SSF52768">
    <property type="entry name" value="Arginase/deacetylase"/>
    <property type="match status" value="1"/>
</dbReference>
<dbReference type="GO" id="GO:0004053">
    <property type="term" value="F:arginase activity"/>
    <property type="evidence" value="ECO:0007669"/>
    <property type="project" value="UniProtKB-EC"/>
</dbReference>
<dbReference type="RefSeq" id="XP_056063659.1">
    <property type="nucleotide sequence ID" value="XM_056207684.1"/>
</dbReference>
<proteinExistence type="inferred from homology"/>
<feature type="binding site" evidence="9">
    <location>
        <position position="246"/>
    </location>
    <ligand>
        <name>Mn(2+)</name>
        <dbReference type="ChEBI" id="CHEBI:29035"/>
        <label>1</label>
    </ligand>
</feature>
<dbReference type="GO" id="GO:0006525">
    <property type="term" value="P:arginine metabolic process"/>
    <property type="evidence" value="ECO:0007669"/>
    <property type="project" value="UniProtKB-KW"/>
</dbReference>
<keyword evidence="7 9" id="KW-0464">Manganese</keyword>
<dbReference type="FunFam" id="3.40.800.10:FF:000012">
    <property type="entry name" value="Arginase"/>
    <property type="match status" value="1"/>
</dbReference>
<evidence type="ECO:0000256" key="11">
    <source>
        <dbReference type="RuleBase" id="RU003684"/>
    </source>
</evidence>
<dbReference type="GO" id="GO:0000050">
    <property type="term" value="P:urea cycle"/>
    <property type="evidence" value="ECO:0007669"/>
    <property type="project" value="UniProtKB-UniPathway"/>
</dbReference>
<dbReference type="GO" id="GO:0005634">
    <property type="term" value="C:nucleus"/>
    <property type="evidence" value="ECO:0007669"/>
    <property type="project" value="TreeGrafter"/>
</dbReference>
<keyword evidence="6 11" id="KW-0378">Hydrolase</keyword>
<comment type="catalytic activity">
    <reaction evidence="8 12">
        <text>L-arginine + H2O = urea + L-ornithine</text>
        <dbReference type="Rhea" id="RHEA:20569"/>
        <dbReference type="ChEBI" id="CHEBI:15377"/>
        <dbReference type="ChEBI" id="CHEBI:16199"/>
        <dbReference type="ChEBI" id="CHEBI:32682"/>
        <dbReference type="ChEBI" id="CHEBI:46911"/>
        <dbReference type="EC" id="3.5.3.1"/>
    </reaction>
</comment>
<accession>A0A2N1JB32</accession>
<evidence type="ECO:0000256" key="8">
    <source>
        <dbReference type="ARBA" id="ARBA00047391"/>
    </source>
</evidence>
<dbReference type="PANTHER" id="PTHR43782">
    <property type="entry name" value="ARGINASE"/>
    <property type="match status" value="1"/>
</dbReference>
<dbReference type="InterPro" id="IPR023696">
    <property type="entry name" value="Ureohydrolase_dom_sf"/>
</dbReference>
<evidence type="ECO:0000256" key="1">
    <source>
        <dbReference type="ARBA" id="ARBA00005098"/>
    </source>
</evidence>
<dbReference type="PANTHER" id="PTHR43782:SF3">
    <property type="entry name" value="ARGINASE"/>
    <property type="match status" value="1"/>
</dbReference>
<dbReference type="InterPro" id="IPR006035">
    <property type="entry name" value="Ureohydrolase"/>
</dbReference>
<evidence type="ECO:0000256" key="7">
    <source>
        <dbReference type="ARBA" id="ARBA00023211"/>
    </source>
</evidence>
<evidence type="ECO:0000256" key="12">
    <source>
        <dbReference type="RuleBase" id="RU361159"/>
    </source>
</evidence>
<evidence type="ECO:0000313" key="14">
    <source>
        <dbReference type="Proteomes" id="UP000232875"/>
    </source>
</evidence>
<comment type="pathway">
    <text evidence="1">Nitrogen metabolism; urea cycle; L-ornithine and urea from L-arginine: step 1/1.</text>
</comment>
<feature type="binding site" evidence="9">
    <location>
        <position position="133"/>
    </location>
    <ligand>
        <name>Mn(2+)</name>
        <dbReference type="ChEBI" id="CHEBI:29035"/>
        <label>1</label>
    </ligand>
</feature>
<dbReference type="Pfam" id="PF00491">
    <property type="entry name" value="Arginase"/>
    <property type="match status" value="1"/>
</dbReference>
<evidence type="ECO:0000256" key="9">
    <source>
        <dbReference type="PIRSR" id="PIRSR036979-1"/>
    </source>
</evidence>
<comment type="similarity">
    <text evidence="10 11">Belongs to the arginase family.</text>
</comment>
<comment type="cofactor">
    <cofactor evidence="9 12">
        <name>Mn(2+)</name>
        <dbReference type="ChEBI" id="CHEBI:29035"/>
    </cofactor>
    <text evidence="9 12">Binds 2 manganese ions per subunit.</text>
</comment>
<dbReference type="CDD" id="cd09989">
    <property type="entry name" value="Arginase"/>
    <property type="match status" value="1"/>
</dbReference>
<name>A0A2N1JB32_9BASI</name>
<dbReference type="AlphaFoldDB" id="A0A2N1JB32"/>
<evidence type="ECO:0000256" key="2">
    <source>
        <dbReference type="ARBA" id="ARBA00012168"/>
    </source>
</evidence>
<dbReference type="GeneID" id="80902371"/>
<keyword evidence="14" id="KW-1185">Reference proteome</keyword>
<dbReference type="NCBIfam" id="TIGR01229">
    <property type="entry name" value="rocF_arginase"/>
    <property type="match status" value="1"/>
</dbReference>
<evidence type="ECO:0000313" key="13">
    <source>
        <dbReference type="EMBL" id="PKI83754.1"/>
    </source>
</evidence>
<dbReference type="Gene3D" id="3.40.800.10">
    <property type="entry name" value="Ureohydrolase domain"/>
    <property type="match status" value="1"/>
</dbReference>
<dbReference type="Proteomes" id="UP000232875">
    <property type="component" value="Unassembled WGS sequence"/>
</dbReference>
<dbReference type="GO" id="GO:0005829">
    <property type="term" value="C:cytosol"/>
    <property type="evidence" value="ECO:0007669"/>
    <property type="project" value="TreeGrafter"/>
</dbReference>
<protein>
    <recommendedName>
        <fullName evidence="3 12">Arginase</fullName>
        <ecNumber evidence="2 12">3.5.3.1</ecNumber>
    </recommendedName>
</protein>
<dbReference type="PIRSF" id="PIRSF036979">
    <property type="entry name" value="Arginase"/>
    <property type="match status" value="1"/>
</dbReference>
<dbReference type="InterPro" id="IPR014033">
    <property type="entry name" value="Arginase"/>
</dbReference>
<evidence type="ECO:0000256" key="10">
    <source>
        <dbReference type="PROSITE-ProRule" id="PRU00742"/>
    </source>
</evidence>
<evidence type="ECO:0000256" key="4">
    <source>
        <dbReference type="ARBA" id="ARBA00022503"/>
    </source>
</evidence>
<dbReference type="EMBL" id="KZ454991">
    <property type="protein sequence ID" value="PKI83754.1"/>
    <property type="molecule type" value="Genomic_DNA"/>
</dbReference>
<dbReference type="EC" id="3.5.3.1" evidence="2 12"/>
<keyword evidence="4 12" id="KW-0056">Arginine metabolism</keyword>
<reference evidence="13 14" key="1">
    <citation type="submission" date="2017-10" db="EMBL/GenBank/DDBJ databases">
        <title>A novel species of cold-tolerant Malassezia isolated from bats.</title>
        <authorList>
            <person name="Lorch J.M."/>
            <person name="Palmer J.M."/>
            <person name="Vanderwolf K.J."/>
            <person name="Schmidt K.Z."/>
            <person name="Verant M.L."/>
            <person name="Weller T.J."/>
            <person name="Blehert D.S."/>
        </authorList>
    </citation>
    <scope>NUCLEOTIDE SEQUENCE [LARGE SCALE GENOMIC DNA]</scope>
    <source>
        <strain evidence="13 14">NWHC:44797-103</strain>
    </source>
</reference>
<dbReference type="STRING" id="2020962.A0A2N1JB32"/>
<dbReference type="OrthoDB" id="9992747at2759"/>
<feature type="binding site" evidence="9">
    <location>
        <position position="110"/>
    </location>
    <ligand>
        <name>Mn(2+)</name>
        <dbReference type="ChEBI" id="CHEBI:29035"/>
        <label>1</label>
    </ligand>
</feature>
<dbReference type="PROSITE" id="PS51409">
    <property type="entry name" value="ARGINASE_2"/>
    <property type="match status" value="1"/>
</dbReference>
<dbReference type="InterPro" id="IPR020855">
    <property type="entry name" value="Ureohydrolase_Mn_BS"/>
</dbReference>
<feature type="binding site" evidence="9">
    <location>
        <position position="135"/>
    </location>
    <ligand>
        <name>Mn(2+)</name>
        <dbReference type="ChEBI" id="CHEBI:29035"/>
        <label>1</label>
    </ligand>
</feature>
<organism evidence="13 14">
    <name type="scientific">Malassezia vespertilionis</name>
    <dbReference type="NCBI Taxonomy" id="2020962"/>
    <lineage>
        <taxon>Eukaryota</taxon>
        <taxon>Fungi</taxon>
        <taxon>Dikarya</taxon>
        <taxon>Basidiomycota</taxon>
        <taxon>Ustilaginomycotina</taxon>
        <taxon>Malasseziomycetes</taxon>
        <taxon>Malasseziales</taxon>
        <taxon>Malasseziaceae</taxon>
        <taxon>Malassezia</taxon>
    </lineage>
</organism>
<gene>
    <name evidence="13" type="primary">CAR1</name>
    <name evidence="13" type="ORF">MVES_002710</name>
</gene>
<dbReference type="GO" id="GO:0030145">
    <property type="term" value="F:manganese ion binding"/>
    <property type="evidence" value="ECO:0007669"/>
    <property type="project" value="TreeGrafter"/>
</dbReference>
<evidence type="ECO:0000256" key="5">
    <source>
        <dbReference type="ARBA" id="ARBA00022723"/>
    </source>
</evidence>
<keyword evidence="5 9" id="KW-0479">Metal-binding</keyword>
<dbReference type="PROSITE" id="PS01053">
    <property type="entry name" value="ARGINASE_1"/>
    <property type="match status" value="1"/>
</dbReference>
<evidence type="ECO:0000256" key="3">
    <source>
        <dbReference type="ARBA" id="ARBA00018123"/>
    </source>
</evidence>